<evidence type="ECO:0000313" key="3">
    <source>
        <dbReference type="Proteomes" id="UP000029443"/>
    </source>
</evidence>
<dbReference type="EMBL" id="ARXU01000009">
    <property type="protein sequence ID" value="KGD60593.1"/>
    <property type="molecule type" value="Genomic_DNA"/>
</dbReference>
<reference evidence="2 3" key="1">
    <citation type="submission" date="2012-09" db="EMBL/GenBank/DDBJ databases">
        <title>Genome Sequence of alkane-degrading Bacterium Alcanivorax jadensis T9.</title>
        <authorList>
            <person name="Lai Q."/>
            <person name="Shao Z."/>
        </authorList>
    </citation>
    <scope>NUCLEOTIDE SEQUENCE [LARGE SCALE GENOMIC DNA]</scope>
    <source>
        <strain evidence="2 3">T9</strain>
    </source>
</reference>
<comment type="caution">
    <text evidence="2">The sequence shown here is derived from an EMBL/GenBank/DDBJ whole genome shotgun (WGS) entry which is preliminary data.</text>
</comment>
<feature type="domain" description="Metanogen output" evidence="1">
    <location>
        <begin position="29"/>
        <end position="156"/>
    </location>
</feature>
<accession>A0ABR4WB31</accession>
<keyword evidence="3" id="KW-1185">Reference proteome</keyword>
<dbReference type="Proteomes" id="UP000029443">
    <property type="component" value="Unassembled WGS sequence"/>
</dbReference>
<protein>
    <submittedName>
        <fullName evidence="2">Transcriptional regulator</fullName>
    </submittedName>
</protein>
<gene>
    <name evidence="2" type="ORF">T9A_02328</name>
</gene>
<name>A0ABR4WB31_9GAMM</name>
<dbReference type="Pfam" id="PF18546">
    <property type="entry name" value="MetOD1"/>
    <property type="match status" value="1"/>
</dbReference>
<dbReference type="InterPro" id="IPR041359">
    <property type="entry name" value="MetOD1"/>
</dbReference>
<evidence type="ECO:0000259" key="1">
    <source>
        <dbReference type="Pfam" id="PF18546"/>
    </source>
</evidence>
<proteinExistence type="predicted"/>
<evidence type="ECO:0000313" key="2">
    <source>
        <dbReference type="EMBL" id="KGD60593.1"/>
    </source>
</evidence>
<dbReference type="RefSeq" id="WP_035248599.1">
    <property type="nucleotide sequence ID" value="NZ_ARXU01000009.1"/>
</dbReference>
<sequence>MEKIPERIHTVSIGLDKDRFLRQLLGYLAESLQEVTGMDQAEGFISLVGQKIGDELNGHYLQSLNLTTLDRYQIPAVLVDLKRRIDGDFYLIHADERQLVLGNRRCPFGDKVIGRPALCMMTSNVFGVIAAENAGYGRVDIQKSIANGDGHCHVVISLEASETGAGREYFRSGD</sequence>
<organism evidence="2 3">
    <name type="scientific">Alcanivorax jadensis T9</name>
    <dbReference type="NCBI Taxonomy" id="1177181"/>
    <lineage>
        <taxon>Bacteria</taxon>
        <taxon>Pseudomonadati</taxon>
        <taxon>Pseudomonadota</taxon>
        <taxon>Gammaproteobacteria</taxon>
        <taxon>Oceanospirillales</taxon>
        <taxon>Alcanivoracaceae</taxon>
        <taxon>Alcanivorax</taxon>
    </lineage>
</organism>